<evidence type="ECO:0000256" key="8">
    <source>
        <dbReference type="ARBA" id="ARBA00023136"/>
    </source>
</evidence>
<name>A0AB34JVX4_PRYPA</name>
<feature type="repeat" description="Solcar" evidence="9">
    <location>
        <begin position="214"/>
        <end position="299"/>
    </location>
</feature>
<reference evidence="11 12" key="1">
    <citation type="journal article" date="2024" name="Science">
        <title>Giant polyketide synthase enzymes in the biosynthesis of giant marine polyether toxins.</title>
        <authorList>
            <person name="Fallon T.R."/>
            <person name="Shende V.V."/>
            <person name="Wierzbicki I.H."/>
            <person name="Pendleton A.L."/>
            <person name="Watervoot N.F."/>
            <person name="Auber R.P."/>
            <person name="Gonzalez D.J."/>
            <person name="Wisecaver J.H."/>
            <person name="Moore B.S."/>
        </authorList>
    </citation>
    <scope>NUCLEOTIDE SEQUENCE [LARGE SCALE GENOMIC DNA]</scope>
    <source>
        <strain evidence="11 12">12B1</strain>
    </source>
</reference>
<keyword evidence="6" id="KW-1133">Transmembrane helix</keyword>
<dbReference type="EMBL" id="JBGBPQ010000003">
    <property type="protein sequence ID" value="KAL1526439.1"/>
    <property type="molecule type" value="Genomic_DNA"/>
</dbReference>
<dbReference type="PANTHER" id="PTHR45788:SF4">
    <property type="entry name" value="TRICARBOXYLATE TRANSPORT PROTEIN, MITOCHONDRIAL"/>
    <property type="match status" value="1"/>
</dbReference>
<comment type="similarity">
    <text evidence="2 10">Belongs to the mitochondrial carrier (TC 2.A.29) family.</text>
</comment>
<evidence type="ECO:0000256" key="4">
    <source>
        <dbReference type="ARBA" id="ARBA00022692"/>
    </source>
</evidence>
<gene>
    <name evidence="11" type="ORF">AB1Y20_015151</name>
</gene>
<keyword evidence="12" id="KW-1185">Reference proteome</keyword>
<dbReference type="GO" id="GO:0071913">
    <property type="term" value="F:citrate secondary active transmembrane transporter activity"/>
    <property type="evidence" value="ECO:0007669"/>
    <property type="project" value="TreeGrafter"/>
</dbReference>
<dbReference type="InterPro" id="IPR023395">
    <property type="entry name" value="MCP_dom_sf"/>
</dbReference>
<dbReference type="PANTHER" id="PTHR45788">
    <property type="entry name" value="SUCCINATE/FUMARATE MITOCHONDRIAL TRANSPORTER-RELATED"/>
    <property type="match status" value="1"/>
</dbReference>
<dbReference type="GO" id="GO:0006843">
    <property type="term" value="P:mitochondrial citrate transmembrane transport"/>
    <property type="evidence" value="ECO:0007669"/>
    <property type="project" value="TreeGrafter"/>
</dbReference>
<evidence type="ECO:0000256" key="7">
    <source>
        <dbReference type="ARBA" id="ARBA00023128"/>
    </source>
</evidence>
<evidence type="ECO:0000256" key="1">
    <source>
        <dbReference type="ARBA" id="ARBA00004225"/>
    </source>
</evidence>
<dbReference type="InterPro" id="IPR018108">
    <property type="entry name" value="MCP_transmembrane"/>
</dbReference>
<evidence type="ECO:0000313" key="12">
    <source>
        <dbReference type="Proteomes" id="UP001515480"/>
    </source>
</evidence>
<keyword evidence="8 9" id="KW-0472">Membrane</keyword>
<evidence type="ECO:0000256" key="10">
    <source>
        <dbReference type="RuleBase" id="RU000488"/>
    </source>
</evidence>
<dbReference type="GO" id="GO:0031966">
    <property type="term" value="C:mitochondrial membrane"/>
    <property type="evidence" value="ECO:0007669"/>
    <property type="project" value="UniProtKB-SubCell"/>
</dbReference>
<feature type="repeat" description="Solcar" evidence="9">
    <location>
        <begin position="4"/>
        <end position="97"/>
    </location>
</feature>
<accession>A0AB34JVX4</accession>
<keyword evidence="7" id="KW-0496">Mitochondrion</keyword>
<dbReference type="InterPro" id="IPR049563">
    <property type="entry name" value="TXTP-like"/>
</dbReference>
<sequence>MSPERPRYPMLSASLAGSLEIVVTYPFEYVKTQLQLQVTSSALYAKHTRYHGAMDCVRRTVATHGVIGLYQGGASWLLAAGPRAAVRFGSFEAMSHSPTGVALRERFGRSFSDFVNGLFSGALEAALVQTPNQAVQVKMVHDRAPQGAKSYRNLLHATRAIYSEFGLVRGFMGGLVPTVVKVSLCNAIRFAGFGWLADKLRNRRNRPGGSEVALNPLETMVAGGLAGALSAVVSQPIDVVRANMMGLDAKRYSTSLHCGLAIFRGGGVRALFLGVVPRVTRVFVEIGLTFTLFEQISRVLNEKLP</sequence>
<keyword evidence="3 10" id="KW-0813">Transport</keyword>
<keyword evidence="5" id="KW-0677">Repeat</keyword>
<dbReference type="PRINTS" id="PR00926">
    <property type="entry name" value="MITOCARRIER"/>
</dbReference>
<protein>
    <submittedName>
        <fullName evidence="11">Uncharacterized protein</fullName>
    </submittedName>
</protein>
<evidence type="ECO:0000256" key="2">
    <source>
        <dbReference type="ARBA" id="ARBA00006375"/>
    </source>
</evidence>
<evidence type="ECO:0000256" key="3">
    <source>
        <dbReference type="ARBA" id="ARBA00022448"/>
    </source>
</evidence>
<keyword evidence="4 9" id="KW-0812">Transmembrane</keyword>
<evidence type="ECO:0000256" key="5">
    <source>
        <dbReference type="ARBA" id="ARBA00022737"/>
    </source>
</evidence>
<dbReference type="Pfam" id="PF00153">
    <property type="entry name" value="Mito_carr"/>
    <property type="match status" value="3"/>
</dbReference>
<comment type="subcellular location">
    <subcellularLocation>
        <location evidence="1">Mitochondrion membrane</location>
        <topology evidence="1">Multi-pass membrane protein</topology>
    </subcellularLocation>
</comment>
<evidence type="ECO:0000313" key="11">
    <source>
        <dbReference type="EMBL" id="KAL1526439.1"/>
    </source>
</evidence>
<organism evidence="11 12">
    <name type="scientific">Prymnesium parvum</name>
    <name type="common">Toxic golden alga</name>
    <dbReference type="NCBI Taxonomy" id="97485"/>
    <lineage>
        <taxon>Eukaryota</taxon>
        <taxon>Haptista</taxon>
        <taxon>Haptophyta</taxon>
        <taxon>Prymnesiophyceae</taxon>
        <taxon>Prymnesiales</taxon>
        <taxon>Prymnesiaceae</taxon>
        <taxon>Prymnesium</taxon>
    </lineage>
</organism>
<dbReference type="PROSITE" id="PS50920">
    <property type="entry name" value="SOLCAR"/>
    <property type="match status" value="3"/>
</dbReference>
<comment type="caution">
    <text evidence="11">The sequence shown here is derived from an EMBL/GenBank/DDBJ whole genome shotgun (WGS) entry which is preliminary data.</text>
</comment>
<dbReference type="InterPro" id="IPR002067">
    <property type="entry name" value="MCP"/>
</dbReference>
<dbReference type="Gene3D" id="1.50.40.10">
    <property type="entry name" value="Mitochondrial carrier domain"/>
    <property type="match status" value="1"/>
</dbReference>
<proteinExistence type="inferred from homology"/>
<dbReference type="AlphaFoldDB" id="A0AB34JVX4"/>
<dbReference type="Proteomes" id="UP001515480">
    <property type="component" value="Unassembled WGS sequence"/>
</dbReference>
<evidence type="ECO:0000256" key="9">
    <source>
        <dbReference type="PROSITE-ProRule" id="PRU00282"/>
    </source>
</evidence>
<feature type="repeat" description="Solcar" evidence="9">
    <location>
        <begin position="108"/>
        <end position="199"/>
    </location>
</feature>
<evidence type="ECO:0000256" key="6">
    <source>
        <dbReference type="ARBA" id="ARBA00022989"/>
    </source>
</evidence>
<dbReference type="SUPFAM" id="SSF103506">
    <property type="entry name" value="Mitochondrial carrier"/>
    <property type="match status" value="1"/>
</dbReference>